<dbReference type="HOGENOM" id="CLU_120448_0_0_2"/>
<dbReference type="PANTHER" id="PTHR43451">
    <property type="entry name" value="ACETYLTRANSFERASE (GNAT) FAMILY PROTEIN"/>
    <property type="match status" value="1"/>
</dbReference>
<dbReference type="InterPro" id="IPR052564">
    <property type="entry name" value="N-acetyltrans/Recomb-assoc"/>
</dbReference>
<dbReference type="STRING" id="1434118.MSSAC_3131"/>
<dbReference type="PANTHER" id="PTHR43451:SF1">
    <property type="entry name" value="ACETYLTRANSFERASE"/>
    <property type="match status" value="1"/>
</dbReference>
<reference evidence="2 3" key="1">
    <citation type="submission" date="2014-07" db="EMBL/GenBank/DDBJ databases">
        <title>Methanogenic archaea and the global carbon cycle.</title>
        <authorList>
            <person name="Henriksen J.R."/>
            <person name="Luke J."/>
            <person name="Reinhart S."/>
            <person name="Benedict M.N."/>
            <person name="Youngblut N.D."/>
            <person name="Metcalf M.E."/>
            <person name="Whitaker R.J."/>
            <person name="Metcalf W.W."/>
        </authorList>
    </citation>
    <scope>NUCLEOTIDE SEQUENCE [LARGE SCALE GENOMIC DNA]</scope>
    <source>
        <strain evidence="2 3">C2J</strain>
    </source>
</reference>
<dbReference type="InterPro" id="IPR000182">
    <property type="entry name" value="GNAT_dom"/>
</dbReference>
<dbReference type="EMBL" id="CP009508">
    <property type="protein sequence ID" value="AKB37721.1"/>
    <property type="molecule type" value="Genomic_DNA"/>
</dbReference>
<dbReference type="Proteomes" id="UP000033123">
    <property type="component" value="Chromosome"/>
</dbReference>
<dbReference type="GO" id="GO:0016747">
    <property type="term" value="F:acyltransferase activity, transferring groups other than amino-acyl groups"/>
    <property type="evidence" value="ECO:0007669"/>
    <property type="project" value="InterPro"/>
</dbReference>
<evidence type="ECO:0000313" key="2">
    <source>
        <dbReference type="EMBL" id="AKB37721.1"/>
    </source>
</evidence>
<dbReference type="AlphaFoldDB" id="A0A0E3LDR3"/>
<feature type="domain" description="N-acetyltransferase" evidence="1">
    <location>
        <begin position="20"/>
        <end position="165"/>
    </location>
</feature>
<dbReference type="InterPro" id="IPR016181">
    <property type="entry name" value="Acyl_CoA_acyltransferase"/>
</dbReference>
<evidence type="ECO:0000313" key="3">
    <source>
        <dbReference type="Proteomes" id="UP000033123"/>
    </source>
</evidence>
<dbReference type="KEGG" id="msj:MSSAC_3131"/>
<name>A0A0E3LDR3_9EURY</name>
<evidence type="ECO:0000259" key="1">
    <source>
        <dbReference type="PROSITE" id="PS51186"/>
    </source>
</evidence>
<gene>
    <name evidence="2" type="ORF">MSSAC_3131</name>
</gene>
<sequence length="167" mass="19319">MPGGKITDNLTLRYQAFEDEQVHIISEMIWDVFCEFEVPDYSENGIKTFKGFIDPERLQIQIKENNFKMYCCFDKDVLAGILALREVTHISLLFVRKSHQRRGIAKKLLEIAATDIFELNPAVKELTVNSSPYAVEIYKRLGFVFTDVMQEKDGIIFMPMKKCLIGQ</sequence>
<dbReference type="PROSITE" id="PS51186">
    <property type="entry name" value="GNAT"/>
    <property type="match status" value="1"/>
</dbReference>
<accession>A0A0E3LDR3</accession>
<dbReference type="SUPFAM" id="SSF55729">
    <property type="entry name" value="Acyl-CoA N-acyltransferases (Nat)"/>
    <property type="match status" value="1"/>
</dbReference>
<dbReference type="RefSeq" id="WP_052727348.1">
    <property type="nucleotide sequence ID" value="NZ_CP009508.1"/>
</dbReference>
<organism evidence="2 3">
    <name type="scientific">Methanosarcina siciliae C2J</name>
    <dbReference type="NCBI Taxonomy" id="1434118"/>
    <lineage>
        <taxon>Archaea</taxon>
        <taxon>Methanobacteriati</taxon>
        <taxon>Methanobacteriota</taxon>
        <taxon>Stenosarchaea group</taxon>
        <taxon>Methanomicrobia</taxon>
        <taxon>Methanosarcinales</taxon>
        <taxon>Methanosarcinaceae</taxon>
        <taxon>Methanosarcina</taxon>
    </lineage>
</organism>
<dbReference type="GeneID" id="24872815"/>
<dbReference type="CDD" id="cd04301">
    <property type="entry name" value="NAT_SF"/>
    <property type="match status" value="1"/>
</dbReference>
<keyword evidence="2" id="KW-0808">Transferase</keyword>
<dbReference type="Gene3D" id="3.40.630.30">
    <property type="match status" value="1"/>
</dbReference>
<proteinExistence type="predicted"/>
<dbReference type="Pfam" id="PF13673">
    <property type="entry name" value="Acetyltransf_10"/>
    <property type="match status" value="1"/>
</dbReference>
<dbReference type="PATRIC" id="fig|1434118.4.peg.4056"/>
<protein>
    <submittedName>
        <fullName evidence="2">Histone acetyltransferase HPA2 and related acetyltransferase</fullName>
    </submittedName>
</protein>